<dbReference type="EMBL" id="KV907555">
    <property type="protein sequence ID" value="OOF90250.1"/>
    <property type="molecule type" value="Genomic_DNA"/>
</dbReference>
<dbReference type="PROSITE" id="PS00463">
    <property type="entry name" value="ZN2_CY6_FUNGAL_1"/>
    <property type="match status" value="1"/>
</dbReference>
<dbReference type="Pfam" id="PF04082">
    <property type="entry name" value="Fungal_trans"/>
    <property type="match status" value="1"/>
</dbReference>
<organism evidence="8 9">
    <name type="scientific">Aspergillus carbonarius (strain ITEM 5010)</name>
    <dbReference type="NCBI Taxonomy" id="602072"/>
    <lineage>
        <taxon>Eukaryota</taxon>
        <taxon>Fungi</taxon>
        <taxon>Dikarya</taxon>
        <taxon>Ascomycota</taxon>
        <taxon>Pezizomycotina</taxon>
        <taxon>Eurotiomycetes</taxon>
        <taxon>Eurotiomycetidae</taxon>
        <taxon>Eurotiales</taxon>
        <taxon>Aspergillaceae</taxon>
        <taxon>Aspergillus</taxon>
        <taxon>Aspergillus subgen. Circumdati</taxon>
    </lineage>
</organism>
<evidence type="ECO:0000256" key="3">
    <source>
        <dbReference type="ARBA" id="ARBA00023125"/>
    </source>
</evidence>
<keyword evidence="9" id="KW-1185">Reference proteome</keyword>
<keyword evidence="4" id="KW-0804">Transcription</keyword>
<dbReference type="GO" id="GO:0003677">
    <property type="term" value="F:DNA binding"/>
    <property type="evidence" value="ECO:0007669"/>
    <property type="project" value="UniProtKB-KW"/>
</dbReference>
<keyword evidence="3" id="KW-0238">DNA-binding</keyword>
<proteinExistence type="predicted"/>
<dbReference type="CDD" id="cd12148">
    <property type="entry name" value="fungal_TF_MHR"/>
    <property type="match status" value="1"/>
</dbReference>
<dbReference type="PANTHER" id="PTHR46910">
    <property type="entry name" value="TRANSCRIPTION FACTOR PDR1"/>
    <property type="match status" value="1"/>
</dbReference>
<evidence type="ECO:0000256" key="5">
    <source>
        <dbReference type="ARBA" id="ARBA00023242"/>
    </source>
</evidence>
<evidence type="ECO:0000256" key="1">
    <source>
        <dbReference type="ARBA" id="ARBA00022723"/>
    </source>
</evidence>
<evidence type="ECO:0000313" key="8">
    <source>
        <dbReference type="EMBL" id="OOF90250.1"/>
    </source>
</evidence>
<keyword evidence="1" id="KW-0479">Metal-binding</keyword>
<dbReference type="SMART" id="SM00906">
    <property type="entry name" value="Fungal_trans"/>
    <property type="match status" value="1"/>
</dbReference>
<dbReference type="STRING" id="602072.A0A1R3R700"/>
<dbReference type="Proteomes" id="UP000188318">
    <property type="component" value="Unassembled WGS sequence"/>
</dbReference>
<dbReference type="InterPro" id="IPR001138">
    <property type="entry name" value="Zn2Cys6_DnaBD"/>
</dbReference>
<dbReference type="AlphaFoldDB" id="A0A1R3R700"/>
<dbReference type="InterPro" id="IPR036864">
    <property type="entry name" value="Zn2-C6_fun-type_DNA-bd_sf"/>
</dbReference>
<feature type="compositionally biased region" description="Polar residues" evidence="6">
    <location>
        <begin position="1"/>
        <end position="13"/>
    </location>
</feature>
<feature type="region of interest" description="Disordered" evidence="6">
    <location>
        <begin position="181"/>
        <end position="202"/>
    </location>
</feature>
<dbReference type="InterPro" id="IPR050987">
    <property type="entry name" value="AtrR-like"/>
</dbReference>
<name>A0A1R3R700_ASPC5</name>
<evidence type="ECO:0000256" key="4">
    <source>
        <dbReference type="ARBA" id="ARBA00023163"/>
    </source>
</evidence>
<evidence type="ECO:0000313" key="9">
    <source>
        <dbReference type="Proteomes" id="UP000188318"/>
    </source>
</evidence>
<dbReference type="GO" id="GO:0000981">
    <property type="term" value="F:DNA-binding transcription factor activity, RNA polymerase II-specific"/>
    <property type="evidence" value="ECO:0007669"/>
    <property type="project" value="InterPro"/>
</dbReference>
<keyword evidence="2" id="KW-0805">Transcription regulation</keyword>
<protein>
    <recommendedName>
        <fullName evidence="7">Zn(2)-C6 fungal-type domain-containing protein</fullName>
    </recommendedName>
</protein>
<dbReference type="VEuPathDB" id="FungiDB:ASPCADRAFT_179433"/>
<evidence type="ECO:0000256" key="6">
    <source>
        <dbReference type="SAM" id="MobiDB-lite"/>
    </source>
</evidence>
<feature type="region of interest" description="Disordered" evidence="6">
    <location>
        <begin position="97"/>
        <end position="153"/>
    </location>
</feature>
<dbReference type="Gene3D" id="4.10.240.10">
    <property type="entry name" value="Zn(2)-C6 fungal-type DNA-binding domain"/>
    <property type="match status" value="1"/>
</dbReference>
<keyword evidence="5" id="KW-0539">Nucleus</keyword>
<dbReference type="PROSITE" id="PS50048">
    <property type="entry name" value="ZN2_CY6_FUNGAL_2"/>
    <property type="match status" value="1"/>
</dbReference>
<evidence type="ECO:0000256" key="2">
    <source>
        <dbReference type="ARBA" id="ARBA00023015"/>
    </source>
</evidence>
<gene>
    <name evidence="8" type="ORF">ASPCADRAFT_179433</name>
</gene>
<dbReference type="GO" id="GO:0009893">
    <property type="term" value="P:positive regulation of metabolic process"/>
    <property type="evidence" value="ECO:0007669"/>
    <property type="project" value="UniProtKB-ARBA"/>
</dbReference>
<feature type="compositionally biased region" description="Basic and acidic residues" evidence="6">
    <location>
        <begin position="113"/>
        <end position="127"/>
    </location>
</feature>
<dbReference type="SMART" id="SM00066">
    <property type="entry name" value="GAL4"/>
    <property type="match status" value="1"/>
</dbReference>
<dbReference type="SUPFAM" id="SSF57701">
    <property type="entry name" value="Zn2/Cys6 DNA-binding domain"/>
    <property type="match status" value="1"/>
</dbReference>
<feature type="domain" description="Zn(2)-C6 fungal-type" evidence="7">
    <location>
        <begin position="25"/>
        <end position="55"/>
    </location>
</feature>
<sequence>MATPRTASVSVQKSRVRGTGSLSPACDECRIRKVRCNKEYPKCSSCRASNLPCEFSNKGKRINHTKKLVNDVELLGSRLGKIEEALFRCLSVVEAANTPRYGSPPQPPSRPDSAGREDRDDSRRSSVDSDDSWSDGSGDPFSQADRDSGIELSDCGSPLASLYSEAQAVGDQLMAAMGMEEDPGAASPRGREASGTPDDSLRAHLADAGGLFHELATGPPPVSEPKYDDLPPALPPRTLLEGFVDAYFVELNPFLPIYDRQSVLDAIDHQYGSHSEAPDLAWVCSFNSILLHTLEAKSSAARPAGQMGDSTLERGLVVHLLLNARRCYNNFERLLQPRVANVQSLLSMALVALKYFSFTMFETVFAQACQLARTIGLHQIAPGIPQETERRHLFWSLFIIDKHAALVAGKPCLLPSYGCAIPLPGSRSGSLTDDQFTARISLAAILEDMYRRLHSARGARRGRDQLSRRASQVARRVEEWAVQYEHALCPPGTPEPSQVLAATELQYALYICRVLAQRRISSTDSRAKRRESARAGLRLLQELCDGDQTGGRRAGYAMFASVSLNYSLILFLEVYMQVLQDHPREEPSDVALLSSFAARADALAAQTTATSYTARVREVSALCCQIVTRLHAPPGPAAQGAPALPDAFWDLNPAVAADAGWDPTAATPGLSASMPAPPDSSLFLDPAAVTPSFGLGPGVFADPGQVMFDSLLDSFAGPDPAALGLMP</sequence>
<dbReference type="Pfam" id="PF00172">
    <property type="entry name" value="Zn_clus"/>
    <property type="match status" value="1"/>
</dbReference>
<dbReference type="GO" id="GO:0008270">
    <property type="term" value="F:zinc ion binding"/>
    <property type="evidence" value="ECO:0007669"/>
    <property type="project" value="InterPro"/>
</dbReference>
<feature type="region of interest" description="Disordered" evidence="6">
    <location>
        <begin position="1"/>
        <end position="22"/>
    </location>
</feature>
<dbReference type="InterPro" id="IPR007219">
    <property type="entry name" value="XnlR_reg_dom"/>
</dbReference>
<dbReference type="CDD" id="cd00067">
    <property type="entry name" value="GAL4"/>
    <property type="match status" value="1"/>
</dbReference>
<dbReference type="PANTHER" id="PTHR46910:SF25">
    <property type="entry name" value="ABC-TRANSPORTER-REGULATING TRANSCRIPTION FACTOR"/>
    <property type="match status" value="1"/>
</dbReference>
<dbReference type="OMA" id="CNKEYPK"/>
<reference evidence="9" key="1">
    <citation type="journal article" date="2017" name="Genome Biol.">
        <title>Comparative genomics reveals high biological diversity and specific adaptations in the industrially and medically important fungal genus Aspergillus.</title>
        <authorList>
            <person name="de Vries R.P."/>
            <person name="Riley R."/>
            <person name="Wiebenga A."/>
            <person name="Aguilar-Osorio G."/>
            <person name="Amillis S."/>
            <person name="Uchima C.A."/>
            <person name="Anderluh G."/>
            <person name="Asadollahi M."/>
            <person name="Askin M."/>
            <person name="Barry K."/>
            <person name="Battaglia E."/>
            <person name="Bayram O."/>
            <person name="Benocci T."/>
            <person name="Braus-Stromeyer S.A."/>
            <person name="Caldana C."/>
            <person name="Canovas D."/>
            <person name="Cerqueira G.C."/>
            <person name="Chen F."/>
            <person name="Chen W."/>
            <person name="Choi C."/>
            <person name="Clum A."/>
            <person name="Dos Santos R.A."/>
            <person name="Damasio A.R."/>
            <person name="Diallinas G."/>
            <person name="Emri T."/>
            <person name="Fekete E."/>
            <person name="Flipphi M."/>
            <person name="Freyberg S."/>
            <person name="Gallo A."/>
            <person name="Gournas C."/>
            <person name="Habgood R."/>
            <person name="Hainaut M."/>
            <person name="Harispe M.L."/>
            <person name="Henrissat B."/>
            <person name="Hilden K.S."/>
            <person name="Hope R."/>
            <person name="Hossain A."/>
            <person name="Karabika E."/>
            <person name="Karaffa L."/>
            <person name="Karanyi Z."/>
            <person name="Krasevec N."/>
            <person name="Kuo A."/>
            <person name="Kusch H."/>
            <person name="LaButti K."/>
            <person name="Lagendijk E.L."/>
            <person name="Lapidus A."/>
            <person name="Levasseur A."/>
            <person name="Lindquist E."/>
            <person name="Lipzen A."/>
            <person name="Logrieco A.F."/>
            <person name="MacCabe A."/>
            <person name="Maekelae M.R."/>
            <person name="Malavazi I."/>
            <person name="Melin P."/>
            <person name="Meyer V."/>
            <person name="Mielnichuk N."/>
            <person name="Miskei M."/>
            <person name="Molnar A.P."/>
            <person name="Mule G."/>
            <person name="Ngan C.Y."/>
            <person name="Orejas M."/>
            <person name="Orosz E."/>
            <person name="Ouedraogo J.P."/>
            <person name="Overkamp K.M."/>
            <person name="Park H.-S."/>
            <person name="Perrone G."/>
            <person name="Piumi F."/>
            <person name="Punt P.J."/>
            <person name="Ram A.F."/>
            <person name="Ramon A."/>
            <person name="Rauscher S."/>
            <person name="Record E."/>
            <person name="Riano-Pachon D.M."/>
            <person name="Robert V."/>
            <person name="Roehrig J."/>
            <person name="Ruller R."/>
            <person name="Salamov A."/>
            <person name="Salih N.S."/>
            <person name="Samson R.A."/>
            <person name="Sandor E."/>
            <person name="Sanguinetti M."/>
            <person name="Schuetze T."/>
            <person name="Sepcic K."/>
            <person name="Shelest E."/>
            <person name="Sherlock G."/>
            <person name="Sophianopoulou V."/>
            <person name="Squina F.M."/>
            <person name="Sun H."/>
            <person name="Susca A."/>
            <person name="Todd R.B."/>
            <person name="Tsang A."/>
            <person name="Unkles S.E."/>
            <person name="van de Wiele N."/>
            <person name="van Rossen-Uffink D."/>
            <person name="Oliveira J.V."/>
            <person name="Vesth T.C."/>
            <person name="Visser J."/>
            <person name="Yu J.-H."/>
            <person name="Zhou M."/>
            <person name="Andersen M.R."/>
            <person name="Archer D.B."/>
            <person name="Baker S.E."/>
            <person name="Benoit I."/>
            <person name="Brakhage A.A."/>
            <person name="Braus G.H."/>
            <person name="Fischer R."/>
            <person name="Frisvad J.C."/>
            <person name="Goldman G.H."/>
            <person name="Houbraken J."/>
            <person name="Oakley B."/>
            <person name="Pocsi I."/>
            <person name="Scazzocchio C."/>
            <person name="Seiboth B."/>
            <person name="vanKuyk P.A."/>
            <person name="Wortman J."/>
            <person name="Dyer P.S."/>
            <person name="Grigoriev I.V."/>
        </authorList>
    </citation>
    <scope>NUCLEOTIDE SEQUENCE [LARGE SCALE GENOMIC DNA]</scope>
    <source>
        <strain evidence="9">ITEM 5010</strain>
    </source>
</reference>
<accession>A0A1R3R700</accession>
<evidence type="ECO:0000259" key="7">
    <source>
        <dbReference type="PROSITE" id="PS50048"/>
    </source>
</evidence>
<dbReference type="GO" id="GO:0006351">
    <property type="term" value="P:DNA-templated transcription"/>
    <property type="evidence" value="ECO:0007669"/>
    <property type="project" value="InterPro"/>
</dbReference>
<dbReference type="OrthoDB" id="103819at2759"/>